<proteinExistence type="predicted"/>
<sequence>MNLWEVSLLVKVNGGYLSKDKIISIAFENVAVIKVCVLIAKDDVTGNSKQL</sequence>
<dbReference type="Proteomes" id="UP000203229">
    <property type="component" value="Chromosome"/>
</dbReference>
<evidence type="ECO:0000313" key="1">
    <source>
        <dbReference type="EMBL" id="ASP28180.1"/>
    </source>
</evidence>
<evidence type="ECO:0000313" key="2">
    <source>
        <dbReference type="Proteomes" id="UP000203229"/>
    </source>
</evidence>
<accession>A0A222ENV1</accession>
<keyword evidence="2" id="KW-1185">Reference proteome</keyword>
<dbReference type="KEGG" id="scou:SCORR_v1c04060"/>
<dbReference type="EMBL" id="CP022535">
    <property type="protein sequence ID" value="ASP28180.1"/>
    <property type="molecule type" value="Genomic_DNA"/>
</dbReference>
<reference evidence="1 2" key="1">
    <citation type="submission" date="2017-07" db="EMBL/GenBank/DDBJ databases">
        <title>Complete genome sequence of Spiroplasma corruscae EC-1 (DSM 19793).</title>
        <authorList>
            <person name="Tsai Y.-M."/>
            <person name="Lo W.-S."/>
            <person name="Kuo C.-H."/>
        </authorList>
    </citation>
    <scope>NUCLEOTIDE SEQUENCE [LARGE SCALE GENOMIC DNA]</scope>
    <source>
        <strain evidence="1 2">EC-1</strain>
    </source>
</reference>
<dbReference type="AlphaFoldDB" id="A0A222ENV1"/>
<organism evidence="1 2">
    <name type="scientific">Spiroplasma corruscae</name>
    <dbReference type="NCBI Taxonomy" id="216934"/>
    <lineage>
        <taxon>Bacteria</taxon>
        <taxon>Bacillati</taxon>
        <taxon>Mycoplasmatota</taxon>
        <taxon>Mollicutes</taxon>
        <taxon>Entomoplasmatales</taxon>
        <taxon>Spiroplasmataceae</taxon>
        <taxon>Spiroplasma</taxon>
    </lineage>
</organism>
<gene>
    <name evidence="1" type="ORF">SCORR_v1c04060</name>
</gene>
<name>A0A222ENV1_9MOLU</name>
<protein>
    <submittedName>
        <fullName evidence="1">Uncharacterized protein</fullName>
    </submittedName>
</protein>
<dbReference type="RefSeq" id="WP_157705338.1">
    <property type="nucleotide sequence ID" value="NZ_CP022535.1"/>
</dbReference>